<dbReference type="Proteomes" id="UP000065641">
    <property type="component" value="Chromosome"/>
</dbReference>
<dbReference type="OrthoDB" id="9798585at2"/>
<evidence type="ECO:0000259" key="1">
    <source>
        <dbReference type="Pfam" id="PF07883"/>
    </source>
</evidence>
<dbReference type="Pfam" id="PF07883">
    <property type="entry name" value="Cupin_2"/>
    <property type="match status" value="1"/>
</dbReference>
<keyword evidence="3" id="KW-1185">Reference proteome</keyword>
<evidence type="ECO:0000313" key="3">
    <source>
        <dbReference type="Proteomes" id="UP000065641"/>
    </source>
</evidence>
<dbReference type="PATRIC" id="fig|1249552.3.peg.2250"/>
<dbReference type="KEGG" id="pspi:PS2015_2237"/>
<organism evidence="2 3">
    <name type="scientific">Pseudohongiella spirulinae</name>
    <dbReference type="NCBI Taxonomy" id="1249552"/>
    <lineage>
        <taxon>Bacteria</taxon>
        <taxon>Pseudomonadati</taxon>
        <taxon>Pseudomonadota</taxon>
        <taxon>Gammaproteobacteria</taxon>
        <taxon>Pseudomonadales</taxon>
        <taxon>Pseudohongiellaceae</taxon>
        <taxon>Pseudohongiella</taxon>
    </lineage>
</organism>
<sequence>MKAGKFFESLPQVPDAEQFTDILNRPGIRIERIVSRGHTSPAKGWYDQDEHEWVMLVQGAAVLGFEQGGDVRLEAGDYINIPAHCRHKVSWTDPDQLTVWLAVFYPA</sequence>
<dbReference type="InterPro" id="IPR014710">
    <property type="entry name" value="RmlC-like_jellyroll"/>
</dbReference>
<protein>
    <submittedName>
        <fullName evidence="2">Cupin</fullName>
    </submittedName>
</protein>
<dbReference type="RefSeq" id="WP_058022324.1">
    <property type="nucleotide sequence ID" value="NZ_CP013189.1"/>
</dbReference>
<evidence type="ECO:0000313" key="2">
    <source>
        <dbReference type="EMBL" id="ALO46872.1"/>
    </source>
</evidence>
<dbReference type="EMBL" id="CP013189">
    <property type="protein sequence ID" value="ALO46872.1"/>
    <property type="molecule type" value="Genomic_DNA"/>
</dbReference>
<dbReference type="Gene3D" id="2.60.120.10">
    <property type="entry name" value="Jelly Rolls"/>
    <property type="match status" value="1"/>
</dbReference>
<dbReference type="InterPro" id="IPR011051">
    <property type="entry name" value="RmlC_Cupin_sf"/>
</dbReference>
<feature type="domain" description="Cupin type-2" evidence="1">
    <location>
        <begin position="47"/>
        <end position="103"/>
    </location>
</feature>
<dbReference type="STRING" id="1249552.PS2015_2237"/>
<dbReference type="AlphaFoldDB" id="A0A0S2KEY2"/>
<dbReference type="CDD" id="cd06981">
    <property type="entry name" value="cupin_reut_a1446"/>
    <property type="match status" value="1"/>
</dbReference>
<proteinExistence type="predicted"/>
<accession>A0A0S2KEY2</accession>
<name>A0A0S2KEY2_9GAMM</name>
<dbReference type="InterPro" id="IPR013096">
    <property type="entry name" value="Cupin_2"/>
</dbReference>
<dbReference type="SUPFAM" id="SSF51182">
    <property type="entry name" value="RmlC-like cupins"/>
    <property type="match status" value="1"/>
</dbReference>
<gene>
    <name evidence="2" type="ORF">PS2015_2237</name>
</gene>
<reference evidence="2 3" key="1">
    <citation type="submission" date="2015-11" db="EMBL/GenBank/DDBJ databases">
        <authorList>
            <person name="Zhang Y."/>
            <person name="Guo Z."/>
        </authorList>
    </citation>
    <scope>NUCLEOTIDE SEQUENCE [LARGE SCALE GENOMIC DNA]</scope>
    <source>
        <strain evidence="2 3">KCTC 32221</strain>
    </source>
</reference>